<dbReference type="NCBIfam" id="TIGR00199">
    <property type="entry name" value="PncC_domain"/>
    <property type="match status" value="1"/>
</dbReference>
<dbReference type="InterPro" id="IPR036425">
    <property type="entry name" value="MoaB/Mog-like_dom_sf"/>
</dbReference>
<reference evidence="6" key="1">
    <citation type="submission" date="2015-09" db="EMBL/GenBank/DDBJ databases">
        <authorList>
            <consortium name="Pathogen Informatics"/>
        </authorList>
    </citation>
    <scope>NUCLEOTIDE SEQUENCE</scope>
    <source>
        <strain evidence="6">2789STDY5834896</strain>
    </source>
</reference>
<dbReference type="Gene3D" id="2.40.260.10">
    <property type="entry name" value="Sortase"/>
    <property type="match status" value="1"/>
</dbReference>
<dbReference type="Pfam" id="PF00994">
    <property type="entry name" value="MoCF_biosynth"/>
    <property type="match status" value="1"/>
</dbReference>
<dbReference type="SUPFAM" id="SSF142433">
    <property type="entry name" value="CinA-like"/>
    <property type="match status" value="1"/>
</dbReference>
<dbReference type="Gene3D" id="3.40.980.10">
    <property type="entry name" value="MoaB/Mog-like domain"/>
    <property type="match status" value="1"/>
</dbReference>
<keyword evidence="4" id="KW-0472">Membrane</keyword>
<dbReference type="SMART" id="SM00852">
    <property type="entry name" value="MoCF_biosynth"/>
    <property type="match status" value="1"/>
</dbReference>
<dbReference type="NCBIfam" id="NF001813">
    <property type="entry name" value="PRK00549.1"/>
    <property type="match status" value="1"/>
</dbReference>
<feature type="active site" description="Acyl-thioester intermediate" evidence="3">
    <location>
        <position position="667"/>
    </location>
</feature>
<dbReference type="SUPFAM" id="SSF63817">
    <property type="entry name" value="Sortase"/>
    <property type="match status" value="1"/>
</dbReference>
<name>A0A1C6IQF7_9FIRM</name>
<evidence type="ECO:0000256" key="2">
    <source>
        <dbReference type="HAMAP-Rule" id="MF_00226"/>
    </source>
</evidence>
<dbReference type="PANTHER" id="PTHR13939:SF0">
    <property type="entry name" value="NMN AMIDOHYDROLASE-LIKE PROTEIN YFAY"/>
    <property type="match status" value="1"/>
</dbReference>
<dbReference type="Gene3D" id="3.30.70.2860">
    <property type="match status" value="1"/>
</dbReference>
<feature type="transmembrane region" description="Helical" evidence="4">
    <location>
        <begin position="442"/>
        <end position="464"/>
    </location>
</feature>
<dbReference type="NCBIfam" id="TIGR03064">
    <property type="entry name" value="sortase_srtB"/>
    <property type="match status" value="1"/>
</dbReference>
<dbReference type="CDD" id="cd05826">
    <property type="entry name" value="Sortase_B"/>
    <property type="match status" value="1"/>
</dbReference>
<dbReference type="AlphaFoldDB" id="A0A1C6IQF7"/>
<protein>
    <recommendedName>
        <fullName evidence="2">Putative competence-damage inducible protein</fullName>
    </recommendedName>
</protein>
<evidence type="ECO:0000256" key="4">
    <source>
        <dbReference type="SAM" id="Phobius"/>
    </source>
</evidence>
<dbReference type="NCBIfam" id="TIGR00200">
    <property type="entry name" value="cinA_nterm"/>
    <property type="match status" value="1"/>
</dbReference>
<feature type="domain" description="MoaB/Mog" evidence="5">
    <location>
        <begin position="4"/>
        <end position="172"/>
    </location>
</feature>
<dbReference type="Pfam" id="PF02464">
    <property type="entry name" value="CinA"/>
    <property type="match status" value="1"/>
</dbReference>
<dbReference type="InterPro" id="IPR005754">
    <property type="entry name" value="Sortase"/>
</dbReference>
<dbReference type="GO" id="GO:0016787">
    <property type="term" value="F:hydrolase activity"/>
    <property type="evidence" value="ECO:0007669"/>
    <property type="project" value="UniProtKB-KW"/>
</dbReference>
<evidence type="ECO:0000259" key="5">
    <source>
        <dbReference type="SMART" id="SM00852"/>
    </source>
</evidence>
<dbReference type="InterPro" id="IPR050101">
    <property type="entry name" value="CinA"/>
</dbReference>
<dbReference type="HAMAP" id="MF_00226_B">
    <property type="entry name" value="CinA_B"/>
    <property type="match status" value="1"/>
</dbReference>
<keyword evidence="1" id="KW-0378">Hydrolase</keyword>
<gene>
    <name evidence="6" type="primary">yfaY</name>
    <name evidence="2" type="synonym">cinA</name>
    <name evidence="6" type="ORF">SAMEA3545359_01593</name>
</gene>
<dbReference type="PANTHER" id="PTHR13939">
    <property type="entry name" value="NICOTINAMIDE-NUCLEOTIDE AMIDOHYDROLASE PNCC"/>
    <property type="match status" value="1"/>
</dbReference>
<dbReference type="Gene3D" id="3.90.950.20">
    <property type="entry name" value="CinA-like"/>
    <property type="match status" value="1"/>
</dbReference>
<dbReference type="Pfam" id="PF04203">
    <property type="entry name" value="Sortase"/>
    <property type="match status" value="1"/>
</dbReference>
<dbReference type="InterPro" id="IPR023365">
    <property type="entry name" value="Sortase_dom-sf"/>
</dbReference>
<dbReference type="CDD" id="cd00885">
    <property type="entry name" value="cinA"/>
    <property type="match status" value="1"/>
</dbReference>
<evidence type="ECO:0000256" key="3">
    <source>
        <dbReference type="PIRSR" id="PIRSR605754-1"/>
    </source>
</evidence>
<dbReference type="Pfam" id="PF18146">
    <property type="entry name" value="CinA_KH"/>
    <property type="match status" value="1"/>
</dbReference>
<dbReference type="SUPFAM" id="SSF53218">
    <property type="entry name" value="Molybdenum cofactor biosynthesis proteins"/>
    <property type="match status" value="1"/>
</dbReference>
<keyword evidence="4" id="KW-1133">Transmembrane helix</keyword>
<dbReference type="InterPro" id="IPR041424">
    <property type="entry name" value="CinA_KH"/>
</dbReference>
<dbReference type="InterPro" id="IPR008135">
    <property type="entry name" value="Competence-induced_CinA"/>
</dbReference>
<dbReference type="InterPro" id="IPR036653">
    <property type="entry name" value="CinA-like_C"/>
</dbReference>
<dbReference type="EMBL" id="FMHG01000001">
    <property type="protein sequence ID" value="SCJ71615.1"/>
    <property type="molecule type" value="Genomic_DNA"/>
</dbReference>
<dbReference type="InterPro" id="IPR008136">
    <property type="entry name" value="CinA_C"/>
</dbReference>
<proteinExistence type="inferred from homology"/>
<evidence type="ECO:0000256" key="1">
    <source>
        <dbReference type="ARBA" id="ARBA00022801"/>
    </source>
</evidence>
<keyword evidence="4" id="KW-0812">Transmembrane</keyword>
<feature type="active site" description="Proton donor/acceptor" evidence="3">
    <location>
        <position position="567"/>
    </location>
</feature>
<organism evidence="6">
    <name type="scientific">uncultured Anaerotruncus sp</name>
    <dbReference type="NCBI Taxonomy" id="905011"/>
    <lineage>
        <taxon>Bacteria</taxon>
        <taxon>Bacillati</taxon>
        <taxon>Bacillota</taxon>
        <taxon>Clostridia</taxon>
        <taxon>Eubacteriales</taxon>
        <taxon>Oscillospiraceae</taxon>
        <taxon>Anaerotruncus</taxon>
        <taxon>environmental samples</taxon>
    </lineage>
</organism>
<comment type="similarity">
    <text evidence="2">Belongs to the CinA family.</text>
</comment>
<accession>A0A1C6IQF7</accession>
<evidence type="ECO:0000313" key="6">
    <source>
        <dbReference type="EMBL" id="SCJ71615.1"/>
    </source>
</evidence>
<dbReference type="InterPro" id="IPR009835">
    <property type="entry name" value="SrtB"/>
</dbReference>
<sequence>MRAELICVGTELLLGDILNTNAQYISRQLAKLGIDMYYQSVVGDNPDRLKETLTTALRRSELVILTGGLGPTKDDLTKETVCDLLGLELILHQPSMDAIETYYKNTCRQMTPNNVKQAYVPAGSKVFLNHHGSAPGCVVSSRKGHQHVVLLPGPPSECCPMVDEHLMPFLQAITGQTIYSTTLRVFGIGESALEPQVEDLLAGENPTAALYAKEGEVELRITAKAASEEAARAQCQQLADEVKRRLGDHVYGQDTPGLHHTAVELLIQKGLKISTAESCTGGLISQRITQVPGSSKVFDLGAATYAVWAKRSLLGIRKKFFKGGAVSEQVAARMAVGARRRGRADIGVGVTGVAGPGADENGNPEGLVYIGVAYKKTVYVQKLQLKNGNTSRDKIRHLASLHAFDMVRRIAAGLDCSAYTALDIKKLTAGDRWLRRLDGLRAVAFYLALCVFIGSLTLVGQYLYEGWQNKQQVSGLSSLYTDGKDVDVQLPEGYLPKFKSLYYYNQDIAGFLRIPQTQINYPIVQYSDNSYYLKVDYYDDYSRYGTLFFDYRNDLQARGENLVVYGHNMKDSQMFGDLTKYKDLDFYKKSPLIYMDTVYGEGVYKIFAVFTANTDPSVGEVFDYYNRLNFVTAEAYDQFVSELKARSLIDTGVDVQFDDRLLTLSTCEYDYDGQRLVVVARQVRDGEEAKVDTSAAKKNPDPVLPVLYKK</sequence>
<dbReference type="InterPro" id="IPR001453">
    <property type="entry name" value="MoaB/Mog_dom"/>
</dbReference>